<dbReference type="GeneID" id="37005128"/>
<dbReference type="VEuPathDB" id="FungiDB:CXQ87_005130"/>
<dbReference type="EMBL" id="PKFP01000002">
    <property type="protein sequence ID" value="PVH14854.1"/>
    <property type="molecule type" value="Genomic_DNA"/>
</dbReference>
<keyword evidence="2" id="KW-1185">Reference proteome</keyword>
<organism evidence="1 2">
    <name type="scientific">Candidozyma duobushaemuli</name>
    <dbReference type="NCBI Taxonomy" id="1231522"/>
    <lineage>
        <taxon>Eukaryota</taxon>
        <taxon>Fungi</taxon>
        <taxon>Dikarya</taxon>
        <taxon>Ascomycota</taxon>
        <taxon>Saccharomycotina</taxon>
        <taxon>Pichiomycetes</taxon>
        <taxon>Metschnikowiaceae</taxon>
        <taxon>Candidozyma</taxon>
    </lineage>
</organism>
<dbReference type="Proteomes" id="UP000244406">
    <property type="component" value="Unassembled WGS sequence"/>
</dbReference>
<evidence type="ECO:0000313" key="2">
    <source>
        <dbReference type="Proteomes" id="UP000244406"/>
    </source>
</evidence>
<dbReference type="RefSeq" id="XP_025335794.1">
    <property type="nucleotide sequence ID" value="XM_025483559.1"/>
</dbReference>
<evidence type="ECO:0000313" key="1">
    <source>
        <dbReference type="EMBL" id="PVH14854.1"/>
    </source>
</evidence>
<dbReference type="AlphaFoldDB" id="A0A2V1ABH9"/>
<reference evidence="1 2" key="1">
    <citation type="submission" date="2017-12" db="EMBL/GenBank/DDBJ databases">
        <title>Genome Sequence of the Amphotericin B-resistant Candida duobushaemulonii strain, B09383.</title>
        <authorList>
            <person name="Chow N.A."/>
            <person name="Gade L."/>
            <person name="Batra D."/>
            <person name="Rowe L.A."/>
            <person name="Loparev V.N."/>
            <person name="Litvintseva A.P."/>
        </authorList>
    </citation>
    <scope>NUCLEOTIDE SEQUENCE [LARGE SCALE GENOMIC DNA]</scope>
    <source>
        <strain evidence="1 2">B09383</strain>
    </source>
</reference>
<name>A0A2V1ABH9_9ASCO</name>
<gene>
    <name evidence="1" type="ORF">CXQ87_005130</name>
</gene>
<sequence length="623" mass="71274">MPSLFFIEKGPVPKALSDAVAYELENDPANYFSHETHNCKVYSQVWTVSTLELGKMNSPRYICTEEKIENAKGLGYPVNVKDKTARVIYVFTTFRQLDFNPYRMDRFWDDNTKIGVRCLQVGTVKVPLEPCASVRRRNIDENAECPSSRINLEVRAHYVPPMLDEVMDVSCNLVRERSKLQSFLYLEFRKVGAYLCPCRESIIFDGYKITLEEHRRIISRSGEKCKVVEEVRSLILKESPLKFHLDVDNFRGDPSTFIGYEVLYNCFLPTLGPSYYSAEGSRTYAIRHDFEVQCGNTEKPCSTLLSATLPIHVGVEEEPAFMARPRDSKEQDYFHLEYFAAAPSLVEDVLERINTKCSELTVEYIGHHVSVVNRGDKAVAVFTIALSYPLPEIKQSLAGTESGDDLALVATQDGWVLKETVEPQPIQIEFAFSKHLKVSDGAHLHTIKARDDPLCNRYRVNPYYGGSAFVKPGMSLDNYLSFEIYDTTKKEVFYHCTASHLCILEKTVFITPRGCVKKINAHRLWPLKSWRPVLTMVDGRKVGFYANIFEGFEVPDLLPSVRSSTFHRSYEVYVSFGVFEMYWLSAAENILQKWVDMYVCEKNGVHFAERSPGEERSTNEKNL</sequence>
<proteinExistence type="predicted"/>
<comment type="caution">
    <text evidence="1">The sequence shown here is derived from an EMBL/GenBank/DDBJ whole genome shotgun (WGS) entry which is preliminary data.</text>
</comment>
<protein>
    <submittedName>
        <fullName evidence="1">Uncharacterized protein</fullName>
    </submittedName>
</protein>
<accession>A0A2V1ABH9</accession>